<dbReference type="GO" id="GO:0016491">
    <property type="term" value="F:oxidoreductase activity"/>
    <property type="evidence" value="ECO:0007669"/>
    <property type="project" value="UniProtKB-KW"/>
</dbReference>
<dbReference type="SUPFAM" id="SSF50129">
    <property type="entry name" value="GroES-like"/>
    <property type="match status" value="2"/>
</dbReference>
<evidence type="ECO:0000256" key="2">
    <source>
        <dbReference type="ARBA" id="ARBA00008072"/>
    </source>
</evidence>
<dbReference type="Gene3D" id="3.40.50.720">
    <property type="entry name" value="NAD(P)-binding Rossmann-like Domain"/>
    <property type="match status" value="1"/>
</dbReference>
<evidence type="ECO:0000256" key="1">
    <source>
        <dbReference type="ARBA" id="ARBA00001947"/>
    </source>
</evidence>
<dbReference type="CDD" id="cd03801">
    <property type="entry name" value="GT4_PimA-like"/>
    <property type="match status" value="1"/>
</dbReference>
<evidence type="ECO:0000256" key="9">
    <source>
        <dbReference type="SAM" id="MobiDB-lite"/>
    </source>
</evidence>
<evidence type="ECO:0000256" key="5">
    <source>
        <dbReference type="ARBA" id="ARBA00022723"/>
    </source>
</evidence>
<feature type="region of interest" description="Disordered" evidence="9">
    <location>
        <begin position="238"/>
        <end position="312"/>
    </location>
</feature>
<dbReference type="Gene3D" id="3.40.50.2000">
    <property type="entry name" value="Glycogen Phosphorylase B"/>
    <property type="match status" value="2"/>
</dbReference>
<dbReference type="PROSITE" id="PS00059">
    <property type="entry name" value="ADH_ZINC"/>
    <property type="match status" value="1"/>
</dbReference>
<keyword evidence="7" id="KW-0560">Oxidoreductase</keyword>
<dbReference type="Pfam" id="PF13439">
    <property type="entry name" value="Glyco_transf_4"/>
    <property type="match status" value="1"/>
</dbReference>
<evidence type="ECO:0000313" key="12">
    <source>
        <dbReference type="Proteomes" id="UP000217446"/>
    </source>
</evidence>
<dbReference type="InterPro" id="IPR002328">
    <property type="entry name" value="ADH_Zn_CS"/>
</dbReference>
<name>A0A250V640_STROL</name>
<comment type="similarity">
    <text evidence="2 8">Belongs to the zinc-containing alcohol dehydrogenase family.</text>
</comment>
<keyword evidence="6 8" id="KW-0862">Zinc</keyword>
<dbReference type="InterPro" id="IPR013154">
    <property type="entry name" value="ADH-like_N"/>
</dbReference>
<dbReference type="AlphaFoldDB" id="A0A250V640"/>
<dbReference type="InterPro" id="IPR017816">
    <property type="entry name" value="MycoS_dep_FDH"/>
</dbReference>
<dbReference type="SMART" id="SM00829">
    <property type="entry name" value="PKS_ER"/>
    <property type="match status" value="1"/>
</dbReference>
<keyword evidence="3" id="KW-0328">Glycosyltransferase</keyword>
<evidence type="ECO:0000256" key="6">
    <source>
        <dbReference type="ARBA" id="ARBA00022833"/>
    </source>
</evidence>
<dbReference type="NCBIfam" id="TIGR03451">
    <property type="entry name" value="mycoS_dep_FDH"/>
    <property type="match status" value="1"/>
</dbReference>
<evidence type="ECO:0000256" key="4">
    <source>
        <dbReference type="ARBA" id="ARBA00022679"/>
    </source>
</evidence>
<dbReference type="GO" id="GO:0016757">
    <property type="term" value="F:glycosyltransferase activity"/>
    <property type="evidence" value="ECO:0007669"/>
    <property type="project" value="UniProtKB-KW"/>
</dbReference>
<keyword evidence="5 8" id="KW-0479">Metal-binding</keyword>
<evidence type="ECO:0000259" key="10">
    <source>
        <dbReference type="SMART" id="SM00829"/>
    </source>
</evidence>
<dbReference type="FunFam" id="3.40.50.720:FF:000003">
    <property type="entry name" value="S-(hydroxymethyl)glutathione dehydrogenase"/>
    <property type="match status" value="1"/>
</dbReference>
<organism evidence="11 12">
    <name type="scientific">Streptomyces olivochromogenes</name>
    <dbReference type="NCBI Taxonomy" id="1963"/>
    <lineage>
        <taxon>Bacteria</taxon>
        <taxon>Bacillati</taxon>
        <taxon>Actinomycetota</taxon>
        <taxon>Actinomycetes</taxon>
        <taxon>Kitasatosporales</taxon>
        <taxon>Streptomycetaceae</taxon>
        <taxon>Streptomyces</taxon>
    </lineage>
</organism>
<dbReference type="PANTHER" id="PTHR43350:SF21">
    <property type="entry name" value="S-NITROSOMYCOTHIOL REDUCTASE MSCR"/>
    <property type="match status" value="1"/>
</dbReference>
<reference evidence="12" key="1">
    <citation type="submission" date="2017-05" db="EMBL/GenBank/DDBJ databases">
        <title>Streptomyces olivochromogenes NBRC 3561 whole genome shotgun sequence.</title>
        <authorList>
            <person name="Dohra H."/>
            <person name="Kodani S."/>
        </authorList>
    </citation>
    <scope>NUCLEOTIDE SEQUENCE [LARGE SCALE GENOMIC DNA]</scope>
    <source>
        <strain evidence="12">NBRC 3561</strain>
    </source>
</reference>
<dbReference type="Gene3D" id="3.90.180.10">
    <property type="entry name" value="Medium-chain alcohol dehydrogenases, catalytic domain"/>
    <property type="match status" value="1"/>
</dbReference>
<dbReference type="Pfam" id="PF08240">
    <property type="entry name" value="ADH_N"/>
    <property type="match status" value="1"/>
</dbReference>
<dbReference type="Proteomes" id="UP000217446">
    <property type="component" value="Unassembled WGS sequence"/>
</dbReference>
<dbReference type="InterPro" id="IPR028098">
    <property type="entry name" value="Glyco_trans_4-like_N"/>
</dbReference>
<dbReference type="PANTHER" id="PTHR43350">
    <property type="entry name" value="NAD-DEPENDENT ALCOHOL DEHYDROGENASE"/>
    <property type="match status" value="1"/>
</dbReference>
<dbReference type="InterPro" id="IPR036291">
    <property type="entry name" value="NAD(P)-bd_dom_sf"/>
</dbReference>
<dbReference type="GO" id="GO:0008270">
    <property type="term" value="F:zinc ion binding"/>
    <property type="evidence" value="ECO:0007669"/>
    <property type="project" value="InterPro"/>
</dbReference>
<dbReference type="EMBL" id="BDQI01000001">
    <property type="protein sequence ID" value="GAX49635.1"/>
    <property type="molecule type" value="Genomic_DNA"/>
</dbReference>
<feature type="domain" description="Enoyl reductase (ER)" evidence="10">
    <location>
        <begin position="328"/>
        <end position="677"/>
    </location>
</feature>
<dbReference type="STRING" id="1963.AQJ27_00445"/>
<dbReference type="CDD" id="cd08279">
    <property type="entry name" value="Zn_ADH_class_III"/>
    <property type="match status" value="1"/>
</dbReference>
<evidence type="ECO:0000313" key="11">
    <source>
        <dbReference type="EMBL" id="GAX49635.1"/>
    </source>
</evidence>
<keyword evidence="4" id="KW-0808">Transferase</keyword>
<sequence length="677" mass="71217">MKIALLSCSTRPRGGVVHTVALAEALAAAGEDVTVRSLGRGGDRGFFREVDDGVRVRILPFPDGPREETVGARVLRSIATLRAAFAPCAAAFDIVHAQDCISANAAGPCVRTVHHLDHFTTLELAACHERAVVEPYAHLCVSRSVADELRVGWGLDPAVIPNGVAYERFATTDPAARAGWRARLGPYVLTVGGTEPRKGSLDLIEAYALLRAARPDVRLVRPVVAVVEEDLAARDHPLRVPLPQGGLRTRRRPSPPRSAAPSPRTIRYAPPLAGSRPPATPGPRRPHATWRSTGRLPAGHTVGSVDERRSTEGFTTMAQEVRGVIAPGKNEPVRVETIVVPDPGPGEAVVKIQACGVCHTDLHYKQGGINDDFPFLLGHEAAGIVESVGDGVTDVAPGDFVVLNWRAVCGQCRACLRGRPWYCFNTHNAKQKMTLKDGTELSPALGIGAFADKTLVAAGQCTKVDPAVSPAVAGLLGCGVMAGIGAAINTGNVGRGDSVAVIGCGGVGNAAIAGARLAGAAKIIAVDIDDRKLTTASKLGATHTVNSTSTDPVEAIQGLTGGFGADVVIDAVGRPETYQQAFYARDLAGTVVLVGVPTPEMKLELPLLDVFGRGGALKSSWYGDCLPSRDFPMLIDLHLQGRLDLDAFVTETIALDGIEAAFERMHHGDVLRSVVVL</sequence>
<dbReference type="SUPFAM" id="SSF53756">
    <property type="entry name" value="UDP-Glycosyltransferase/glycogen phosphorylase"/>
    <property type="match status" value="1"/>
</dbReference>
<dbReference type="InterPro" id="IPR020843">
    <property type="entry name" value="ER"/>
</dbReference>
<evidence type="ECO:0000256" key="7">
    <source>
        <dbReference type="ARBA" id="ARBA00023002"/>
    </source>
</evidence>
<evidence type="ECO:0000256" key="8">
    <source>
        <dbReference type="RuleBase" id="RU361277"/>
    </source>
</evidence>
<dbReference type="Pfam" id="PF00107">
    <property type="entry name" value="ADH_zinc_N"/>
    <property type="match status" value="1"/>
</dbReference>
<keyword evidence="12" id="KW-1185">Reference proteome</keyword>
<gene>
    <name evidence="11" type="ORF">SO3561_01124</name>
</gene>
<comment type="caution">
    <text evidence="11">The sequence shown here is derived from an EMBL/GenBank/DDBJ whole genome shotgun (WGS) entry which is preliminary data.</text>
</comment>
<dbReference type="SUPFAM" id="SSF51735">
    <property type="entry name" value="NAD(P)-binding Rossmann-fold domains"/>
    <property type="match status" value="1"/>
</dbReference>
<evidence type="ECO:0000256" key="3">
    <source>
        <dbReference type="ARBA" id="ARBA00022676"/>
    </source>
</evidence>
<accession>A0A250V640</accession>
<comment type="cofactor">
    <cofactor evidence="1 8">
        <name>Zn(2+)</name>
        <dbReference type="ChEBI" id="CHEBI:29105"/>
    </cofactor>
</comment>
<dbReference type="InterPro" id="IPR011032">
    <property type="entry name" value="GroES-like_sf"/>
</dbReference>
<dbReference type="InterPro" id="IPR013149">
    <property type="entry name" value="ADH-like_C"/>
</dbReference>
<protein>
    <submittedName>
        <fullName evidence="11">Oxidoreductase</fullName>
    </submittedName>
</protein>
<proteinExistence type="inferred from homology"/>